<evidence type="ECO:0000313" key="2">
    <source>
        <dbReference type="Proteomes" id="UP000192907"/>
    </source>
</evidence>
<proteinExistence type="predicted"/>
<dbReference type="RefSeq" id="WP_159455042.1">
    <property type="nucleotide sequence ID" value="NZ_FWZT01000001.1"/>
</dbReference>
<reference evidence="2" key="1">
    <citation type="submission" date="2017-04" db="EMBL/GenBank/DDBJ databases">
        <authorList>
            <person name="Varghese N."/>
            <person name="Submissions S."/>
        </authorList>
    </citation>
    <scope>NUCLEOTIDE SEQUENCE [LARGE SCALE GENOMIC DNA]</scope>
    <source>
        <strain evidence="2">RKEM611</strain>
    </source>
</reference>
<dbReference type="Proteomes" id="UP000192907">
    <property type="component" value="Unassembled WGS sequence"/>
</dbReference>
<accession>A0A1Y6B8M3</accession>
<evidence type="ECO:0000313" key="1">
    <source>
        <dbReference type="EMBL" id="SME87738.1"/>
    </source>
</evidence>
<dbReference type="InterPro" id="IPR037257">
    <property type="entry name" value="T2SS_E_N_sf"/>
</dbReference>
<dbReference type="AlphaFoldDB" id="A0A1Y6B8M3"/>
<sequence>MGGKNINLVSLSSLLEEKQALSPTNLQLIAKFKEQWGVSTYDAIVETHLLTERQVADILADYFRVTRVYAIAANDIKDDAFEAISFHDARRLAIFPLGTDPRKDEFKVVISDPTMVDLEAFLRDTLGAYQYSIHEKSRILDATLRFYPIVSQLPSLVFDKSDTETS</sequence>
<dbReference type="STRING" id="1513793.SAMN06296036_10111"/>
<protein>
    <submittedName>
        <fullName evidence="1">Type II secretion system (T2SS), protein E, N-terminal domain</fullName>
    </submittedName>
</protein>
<keyword evidence="2" id="KW-1185">Reference proteome</keyword>
<organism evidence="1 2">
    <name type="scientific">Pseudobacteriovorax antillogorgiicola</name>
    <dbReference type="NCBI Taxonomy" id="1513793"/>
    <lineage>
        <taxon>Bacteria</taxon>
        <taxon>Pseudomonadati</taxon>
        <taxon>Bdellovibrionota</taxon>
        <taxon>Oligoflexia</taxon>
        <taxon>Oligoflexales</taxon>
        <taxon>Pseudobacteriovoracaceae</taxon>
        <taxon>Pseudobacteriovorax</taxon>
    </lineage>
</organism>
<dbReference type="SUPFAM" id="SSF160246">
    <property type="entry name" value="EspE N-terminal domain-like"/>
    <property type="match status" value="1"/>
</dbReference>
<dbReference type="EMBL" id="FWZT01000001">
    <property type="protein sequence ID" value="SME87738.1"/>
    <property type="molecule type" value="Genomic_DNA"/>
</dbReference>
<name>A0A1Y6B8M3_9BACT</name>
<gene>
    <name evidence="1" type="ORF">SAMN06296036_10111</name>
</gene>